<name>A0A1C0ZVV4_9BACL</name>
<dbReference type="RefSeq" id="WP_065856349.1">
    <property type="nucleotide sequence ID" value="NZ_LYPC01000027.1"/>
</dbReference>
<dbReference type="GO" id="GO:0019634">
    <property type="term" value="P:organic phosphonate metabolic process"/>
    <property type="evidence" value="ECO:0007669"/>
    <property type="project" value="InterPro"/>
</dbReference>
<keyword evidence="1" id="KW-0456">Lyase</keyword>
<dbReference type="GO" id="GO:0016829">
    <property type="term" value="F:lyase activity"/>
    <property type="evidence" value="ECO:0007669"/>
    <property type="project" value="UniProtKB-KW"/>
</dbReference>
<dbReference type="OrthoDB" id="9790536at2"/>
<proteinExistence type="predicted"/>
<dbReference type="InterPro" id="IPR008773">
    <property type="entry name" value="PhnI"/>
</dbReference>
<dbReference type="STRING" id="512399.A8709_30875"/>
<accession>A0A1C0ZVV4</accession>
<gene>
    <name evidence="1" type="ORF">A8709_30875</name>
</gene>
<keyword evidence="2" id="KW-1185">Reference proteome</keyword>
<sequence>MGYVAVKGGTHAIEESLKRMQFERVKSGKFLDVDTIEAGMRGLIDQVMSESSFYNEQLAALAIKQAEGNPEEAVFLLRAYRSTLPRKHYSLTVRPEKMRCERRISASFKDIPGGQILGASADYSHRMLDFELMDEKEDHVSSWLQAFNTEHETDDIQVTEERMPKVLDYLRREGLIPECPINSTEPDDVTRTSLTFPASRSEKLQILTRGQTGAVTSLAYAVIRGYGMVHPTVGELRVGHIPVYVDSPLQPSQDEEDAYFIGEIKVSEVEMLVPATVEKENGHKELQLAFGYGLCFGQNETKAIAMSILDKSLEGGNKSIPTQNEEFVLYHIDSVEATGFISHLKMPHYVTFQSKLNDVRKTRQNHSAQAEKE</sequence>
<evidence type="ECO:0000313" key="1">
    <source>
        <dbReference type="EMBL" id="OCT12242.1"/>
    </source>
</evidence>
<protein>
    <submittedName>
        <fullName evidence="1">Carbon-phosphorus lyase</fullName>
    </submittedName>
</protein>
<dbReference type="PIRSF" id="PIRSF007313">
    <property type="entry name" value="PhnI"/>
    <property type="match status" value="1"/>
</dbReference>
<evidence type="ECO:0000313" key="2">
    <source>
        <dbReference type="Proteomes" id="UP000093309"/>
    </source>
</evidence>
<dbReference type="EMBL" id="LYPC01000027">
    <property type="protein sequence ID" value="OCT12242.1"/>
    <property type="molecule type" value="Genomic_DNA"/>
</dbReference>
<organism evidence="1 2">
    <name type="scientific">Paenibacillus pectinilyticus</name>
    <dbReference type="NCBI Taxonomy" id="512399"/>
    <lineage>
        <taxon>Bacteria</taxon>
        <taxon>Bacillati</taxon>
        <taxon>Bacillota</taxon>
        <taxon>Bacilli</taxon>
        <taxon>Bacillales</taxon>
        <taxon>Paenibacillaceae</taxon>
        <taxon>Paenibacillus</taxon>
    </lineage>
</organism>
<comment type="caution">
    <text evidence="1">The sequence shown here is derived from an EMBL/GenBank/DDBJ whole genome shotgun (WGS) entry which is preliminary data.</text>
</comment>
<dbReference type="AlphaFoldDB" id="A0A1C0ZVV4"/>
<dbReference type="Pfam" id="PF05861">
    <property type="entry name" value="PhnI"/>
    <property type="match status" value="1"/>
</dbReference>
<dbReference type="Proteomes" id="UP000093309">
    <property type="component" value="Unassembled WGS sequence"/>
</dbReference>
<reference evidence="2" key="1">
    <citation type="submission" date="2016-05" db="EMBL/GenBank/DDBJ databases">
        <title>Paenibacillus oryzae. sp. nov., isolated from the rice root.</title>
        <authorList>
            <person name="Zhang J."/>
            <person name="Zhang X."/>
        </authorList>
    </citation>
    <scope>NUCLEOTIDE SEQUENCE [LARGE SCALE GENOMIC DNA]</scope>
    <source>
        <strain evidence="2">KCTC13222</strain>
    </source>
</reference>